<dbReference type="InterPro" id="IPR010260">
    <property type="entry name" value="AlpA"/>
</dbReference>
<proteinExistence type="predicted"/>
<sequence length="111" mass="12244">MPMHSQTTSSNAPTGTARGAARRAKLPEGFDPLMRFTAVCAATALSRTTIYKLVREGKFPMPLHLGQRGQGFEMAWPESEIRAWIDSRKAERDERARKLLEEAAATDALGV</sequence>
<dbReference type="AlphaFoldDB" id="A0A1J5RQG4"/>
<gene>
    <name evidence="2" type="ORF">GALL_263460</name>
</gene>
<reference evidence="2" key="1">
    <citation type="submission" date="2016-10" db="EMBL/GenBank/DDBJ databases">
        <title>Sequence of Gallionella enrichment culture.</title>
        <authorList>
            <person name="Poehlein A."/>
            <person name="Muehling M."/>
            <person name="Daniel R."/>
        </authorList>
    </citation>
    <scope>NUCLEOTIDE SEQUENCE</scope>
</reference>
<feature type="compositionally biased region" description="Polar residues" evidence="1">
    <location>
        <begin position="1"/>
        <end position="13"/>
    </location>
</feature>
<dbReference type="Gene3D" id="1.10.238.160">
    <property type="match status" value="1"/>
</dbReference>
<accession>A0A1J5RQG4</accession>
<evidence type="ECO:0000313" key="2">
    <source>
        <dbReference type="EMBL" id="OIQ91715.1"/>
    </source>
</evidence>
<name>A0A1J5RQG4_9ZZZZ</name>
<evidence type="ECO:0000256" key="1">
    <source>
        <dbReference type="SAM" id="MobiDB-lite"/>
    </source>
</evidence>
<comment type="caution">
    <text evidence="2">The sequence shown here is derived from an EMBL/GenBank/DDBJ whole genome shotgun (WGS) entry which is preliminary data.</text>
</comment>
<dbReference type="Pfam" id="PF05930">
    <property type="entry name" value="Phage_AlpA"/>
    <property type="match status" value="1"/>
</dbReference>
<organism evidence="2">
    <name type="scientific">mine drainage metagenome</name>
    <dbReference type="NCBI Taxonomy" id="410659"/>
    <lineage>
        <taxon>unclassified sequences</taxon>
        <taxon>metagenomes</taxon>
        <taxon>ecological metagenomes</taxon>
    </lineage>
</organism>
<protein>
    <submittedName>
        <fullName evidence="2">Prophage CP4-57 regulatory protein (AlpA)</fullName>
    </submittedName>
</protein>
<dbReference type="EMBL" id="MLJW01000251">
    <property type="protein sequence ID" value="OIQ91715.1"/>
    <property type="molecule type" value="Genomic_DNA"/>
</dbReference>
<feature type="region of interest" description="Disordered" evidence="1">
    <location>
        <begin position="1"/>
        <end position="24"/>
    </location>
</feature>